<dbReference type="RefSeq" id="WP_260403200.1">
    <property type="nucleotide sequence ID" value="NZ_JACHLI010000014.1"/>
</dbReference>
<dbReference type="AlphaFoldDB" id="A0A7W7P1S0"/>
<gene>
    <name evidence="1" type="ORF">HNP46_003688</name>
</gene>
<comment type="caution">
    <text evidence="1">The sequence shown here is derived from an EMBL/GenBank/DDBJ whole genome shotgun (WGS) entry which is preliminary data.</text>
</comment>
<protein>
    <submittedName>
        <fullName evidence="1">Uncharacterized protein</fullName>
    </submittedName>
</protein>
<dbReference type="EMBL" id="JACHLI010000014">
    <property type="protein sequence ID" value="MBB4864816.1"/>
    <property type="molecule type" value="Genomic_DNA"/>
</dbReference>
<name>A0A7W7P1S0_PSENT</name>
<proteinExistence type="predicted"/>
<organism evidence="1 2">
    <name type="scientific">Pseudomonas nitroreducens</name>
    <dbReference type="NCBI Taxonomy" id="46680"/>
    <lineage>
        <taxon>Bacteria</taxon>
        <taxon>Pseudomonadati</taxon>
        <taxon>Pseudomonadota</taxon>
        <taxon>Gammaproteobacteria</taxon>
        <taxon>Pseudomonadales</taxon>
        <taxon>Pseudomonadaceae</taxon>
        <taxon>Pseudomonas</taxon>
    </lineage>
</organism>
<dbReference type="Proteomes" id="UP000566995">
    <property type="component" value="Unassembled WGS sequence"/>
</dbReference>
<accession>A0A7W7P1S0</accession>
<evidence type="ECO:0000313" key="1">
    <source>
        <dbReference type="EMBL" id="MBB4864816.1"/>
    </source>
</evidence>
<evidence type="ECO:0000313" key="2">
    <source>
        <dbReference type="Proteomes" id="UP000566995"/>
    </source>
</evidence>
<reference evidence="1 2" key="1">
    <citation type="submission" date="2020-08" db="EMBL/GenBank/DDBJ databases">
        <title>Functional genomics of gut bacteria from endangered species of beetles.</title>
        <authorList>
            <person name="Carlos-Shanley C."/>
        </authorList>
    </citation>
    <scope>NUCLEOTIDE SEQUENCE [LARGE SCALE GENOMIC DNA]</scope>
    <source>
        <strain evidence="1 2">S00179</strain>
    </source>
</reference>
<sequence>MNQVEDLERQMREALGVAPKKVKSVREASNPMRGYLVVLSVRGNSGPAFRFEHRSRSLSRTEAILEAEKAARAEGYKPWVLLDAIEA</sequence>